<name>A0A921I1L3_9FIRM</name>
<evidence type="ECO:0000313" key="3">
    <source>
        <dbReference type="Proteomes" id="UP000769156"/>
    </source>
</evidence>
<evidence type="ECO:0000259" key="1">
    <source>
        <dbReference type="Pfam" id="PF07085"/>
    </source>
</evidence>
<dbReference type="InterPro" id="IPR028979">
    <property type="entry name" value="Ser_kin/Pase_Hpr-like_N_sf"/>
</dbReference>
<protein>
    <recommendedName>
        <fullName evidence="1">DRTGG domain-containing protein</fullName>
    </recommendedName>
</protein>
<dbReference type="Proteomes" id="UP000769156">
    <property type="component" value="Unassembled WGS sequence"/>
</dbReference>
<comment type="caution">
    <text evidence="2">The sequence shown here is derived from an EMBL/GenBank/DDBJ whole genome shotgun (WGS) entry which is preliminary data.</text>
</comment>
<dbReference type="InterPro" id="IPR010766">
    <property type="entry name" value="DRTGG"/>
</dbReference>
<reference evidence="2" key="1">
    <citation type="journal article" date="2021" name="PeerJ">
        <title>Extensive microbial diversity within the chicken gut microbiome revealed by metagenomics and culture.</title>
        <authorList>
            <person name="Gilroy R."/>
            <person name="Ravi A."/>
            <person name="Getino M."/>
            <person name="Pursley I."/>
            <person name="Horton D.L."/>
            <person name="Alikhan N.F."/>
            <person name="Baker D."/>
            <person name="Gharbi K."/>
            <person name="Hall N."/>
            <person name="Watson M."/>
            <person name="Adriaenssens E.M."/>
            <person name="Foster-Nyarko E."/>
            <person name="Jarju S."/>
            <person name="Secka A."/>
            <person name="Antonio M."/>
            <person name="Oren A."/>
            <person name="Chaudhuri R.R."/>
            <person name="La Ragione R."/>
            <person name="Hildebrand F."/>
            <person name="Pallen M.J."/>
        </authorList>
    </citation>
    <scope>NUCLEOTIDE SEQUENCE</scope>
    <source>
        <strain evidence="2">ChiSjej5B23-16112</strain>
    </source>
</reference>
<dbReference type="RefSeq" id="WP_281725672.1">
    <property type="nucleotide sequence ID" value="NZ_CALKQL010000034.1"/>
</dbReference>
<dbReference type="AlphaFoldDB" id="A0A921I1L3"/>
<dbReference type="SUPFAM" id="SSF75138">
    <property type="entry name" value="HprK N-terminal domain-like"/>
    <property type="match status" value="1"/>
</dbReference>
<sequence>MLIREIKTLLDAQILSGEQMLDQDVAEAFASDMMSDVLAFANPHCVLLTGLCNPQVIRTAEMLDVSCIVFVRGKPLDSEILNLARTKDMCVLHTEKGMYTTCGILYSSGL</sequence>
<dbReference type="Gene3D" id="3.40.1390.20">
    <property type="entry name" value="HprK N-terminal domain-like"/>
    <property type="match status" value="1"/>
</dbReference>
<proteinExistence type="predicted"/>
<dbReference type="EMBL" id="DYVY01000130">
    <property type="protein sequence ID" value="HJF94743.1"/>
    <property type="molecule type" value="Genomic_DNA"/>
</dbReference>
<dbReference type="Pfam" id="PF07085">
    <property type="entry name" value="DRTGG"/>
    <property type="match status" value="1"/>
</dbReference>
<reference evidence="2" key="2">
    <citation type="submission" date="2021-09" db="EMBL/GenBank/DDBJ databases">
        <authorList>
            <person name="Gilroy R."/>
        </authorList>
    </citation>
    <scope>NUCLEOTIDE SEQUENCE</scope>
    <source>
        <strain evidence="2">ChiSjej5B23-16112</strain>
    </source>
</reference>
<accession>A0A921I1L3</accession>
<feature type="domain" description="DRTGG" evidence="1">
    <location>
        <begin position="5"/>
        <end position="105"/>
    </location>
</feature>
<evidence type="ECO:0000313" key="2">
    <source>
        <dbReference type="EMBL" id="HJF94743.1"/>
    </source>
</evidence>
<gene>
    <name evidence="2" type="ORF">K8V82_08110</name>
</gene>
<organism evidence="2 3">
    <name type="scientific">Lachnoclostridium phocaeense</name>
    <dbReference type="NCBI Taxonomy" id="1871021"/>
    <lineage>
        <taxon>Bacteria</taxon>
        <taxon>Bacillati</taxon>
        <taxon>Bacillota</taxon>
        <taxon>Clostridia</taxon>
        <taxon>Lachnospirales</taxon>
        <taxon>Lachnospiraceae</taxon>
    </lineage>
</organism>